<organism evidence="1">
    <name type="scientific">bioreactor metagenome</name>
    <dbReference type="NCBI Taxonomy" id="1076179"/>
    <lineage>
        <taxon>unclassified sequences</taxon>
        <taxon>metagenomes</taxon>
        <taxon>ecological metagenomes</taxon>
    </lineage>
</organism>
<dbReference type="AlphaFoldDB" id="A0A644Z9R1"/>
<gene>
    <name evidence="1" type="ORF">SDC9_83303</name>
</gene>
<protein>
    <submittedName>
        <fullName evidence="1">Uncharacterized protein</fullName>
    </submittedName>
</protein>
<reference evidence="1" key="1">
    <citation type="submission" date="2019-08" db="EMBL/GenBank/DDBJ databases">
        <authorList>
            <person name="Kucharzyk K."/>
            <person name="Murdoch R.W."/>
            <person name="Higgins S."/>
            <person name="Loffler F."/>
        </authorList>
    </citation>
    <scope>NUCLEOTIDE SEQUENCE</scope>
</reference>
<proteinExistence type="predicted"/>
<comment type="caution">
    <text evidence="1">The sequence shown here is derived from an EMBL/GenBank/DDBJ whole genome shotgun (WGS) entry which is preliminary data.</text>
</comment>
<sequence>MYIFTNYKCNKYLLKDAVQKEILQIFYYLENKYLSGIRISYIDLHTGGKKLNFPMLCPVKEWQKVLCHVSFKF</sequence>
<evidence type="ECO:0000313" key="1">
    <source>
        <dbReference type="EMBL" id="MPM36701.1"/>
    </source>
</evidence>
<accession>A0A644Z9R1</accession>
<name>A0A644Z9R1_9ZZZZ</name>
<dbReference type="EMBL" id="VSSQ01007692">
    <property type="protein sequence ID" value="MPM36701.1"/>
    <property type="molecule type" value="Genomic_DNA"/>
</dbReference>